<dbReference type="PANTHER" id="PTHR37984">
    <property type="entry name" value="PROTEIN CBG26694"/>
    <property type="match status" value="1"/>
</dbReference>
<evidence type="ECO:0000256" key="1">
    <source>
        <dbReference type="SAM" id="MobiDB-lite"/>
    </source>
</evidence>
<name>A0A5A7VII2_CUCMM</name>
<dbReference type="SUPFAM" id="SSF56672">
    <property type="entry name" value="DNA/RNA polymerases"/>
    <property type="match status" value="1"/>
</dbReference>
<proteinExistence type="predicted"/>
<dbReference type="EMBL" id="SSTE01001422">
    <property type="protein sequence ID" value="KAA0065531.1"/>
    <property type="molecule type" value="Genomic_DNA"/>
</dbReference>
<dbReference type="Gene3D" id="3.30.420.10">
    <property type="entry name" value="Ribonuclease H-like superfamily/Ribonuclease H"/>
    <property type="match status" value="1"/>
</dbReference>
<sequence>MVQTRTKERMELIEQEIAKMKKEMSKIPMIELSLIKITKNLELMRLQSEKQQQAILMFMETTAKERSMMCARLSESMMRELSTTNMKENKPSSSCEIGSEKVKKKADIEDNNGDRNKFKKVEMPFFNGEDPNLWLFRAERVIELKEVSTVELNENEDLSAVGESLSAVLENFTNVFEWLEKLPPKRSIEHHIHLKKDINPINMRPYRQIPHTVIEELFDELNGASLFSKIDLKTKFVIRTDQRSLKFLLEQRVVQPQYQRWLAKLLGYSFEVVYKPGLESKVANAFSRMPSATKLYNLTAPTIVDLESIKEEVKKDHKLQKIIAEMSGSRDATEGKGLPKAHGFEVIFVVVDHLSKYGEKPKEWVKWLSWAEYWYNTAYRRALGIAPFQVVYGQKPPPLVYYGQRNIEFDTR</sequence>
<accession>A0A5A7VII2</accession>
<dbReference type="OrthoDB" id="9113925at2759"/>
<dbReference type="PANTHER" id="PTHR37984:SF5">
    <property type="entry name" value="PROTEIN NYNRIN-LIKE"/>
    <property type="match status" value="1"/>
</dbReference>
<comment type="caution">
    <text evidence="2">The sequence shown here is derived from an EMBL/GenBank/DDBJ whole genome shotgun (WGS) entry which is preliminary data.</text>
</comment>
<organism evidence="2 3">
    <name type="scientific">Cucumis melo var. makuwa</name>
    <name type="common">Oriental melon</name>
    <dbReference type="NCBI Taxonomy" id="1194695"/>
    <lineage>
        <taxon>Eukaryota</taxon>
        <taxon>Viridiplantae</taxon>
        <taxon>Streptophyta</taxon>
        <taxon>Embryophyta</taxon>
        <taxon>Tracheophyta</taxon>
        <taxon>Spermatophyta</taxon>
        <taxon>Magnoliopsida</taxon>
        <taxon>eudicotyledons</taxon>
        <taxon>Gunneridae</taxon>
        <taxon>Pentapetalae</taxon>
        <taxon>rosids</taxon>
        <taxon>fabids</taxon>
        <taxon>Cucurbitales</taxon>
        <taxon>Cucurbitaceae</taxon>
        <taxon>Benincaseae</taxon>
        <taxon>Cucumis</taxon>
    </lineage>
</organism>
<feature type="compositionally biased region" description="Polar residues" evidence="1">
    <location>
        <begin position="81"/>
        <end position="96"/>
    </location>
</feature>
<feature type="region of interest" description="Disordered" evidence="1">
    <location>
        <begin position="80"/>
        <end position="106"/>
    </location>
</feature>
<evidence type="ECO:0000313" key="2">
    <source>
        <dbReference type="EMBL" id="KAA0065531.1"/>
    </source>
</evidence>
<dbReference type="Proteomes" id="UP000321393">
    <property type="component" value="Unassembled WGS sequence"/>
</dbReference>
<protein>
    <submittedName>
        <fullName evidence="2">Histone-lysine N-methyltransferase ASHR1 isoform X3</fullName>
    </submittedName>
</protein>
<evidence type="ECO:0000313" key="3">
    <source>
        <dbReference type="Proteomes" id="UP000321393"/>
    </source>
</evidence>
<gene>
    <name evidence="2" type="ORF">E6C27_scaffold638G00340</name>
</gene>
<dbReference type="GO" id="GO:0003676">
    <property type="term" value="F:nucleic acid binding"/>
    <property type="evidence" value="ECO:0007669"/>
    <property type="project" value="InterPro"/>
</dbReference>
<dbReference type="InterPro" id="IPR043502">
    <property type="entry name" value="DNA/RNA_pol_sf"/>
</dbReference>
<dbReference type="InterPro" id="IPR050951">
    <property type="entry name" value="Retrovirus_Pol_polyprotein"/>
</dbReference>
<dbReference type="AlphaFoldDB" id="A0A5A7VII2"/>
<dbReference type="InterPro" id="IPR036397">
    <property type="entry name" value="RNaseH_sf"/>
</dbReference>
<reference evidence="2 3" key="1">
    <citation type="submission" date="2019-08" db="EMBL/GenBank/DDBJ databases">
        <title>Draft genome sequences of two oriental melons (Cucumis melo L. var makuwa).</title>
        <authorList>
            <person name="Kwon S.-Y."/>
        </authorList>
    </citation>
    <scope>NUCLEOTIDE SEQUENCE [LARGE SCALE GENOMIC DNA]</scope>
    <source>
        <strain evidence="3">cv. SW 3</strain>
        <tissue evidence="2">Leaf</tissue>
    </source>
</reference>